<name>A0A158KWZ2_9BURK</name>
<protein>
    <submittedName>
        <fullName evidence="7">Conjugal transfer protein TraD</fullName>
    </submittedName>
</protein>
<comment type="subcellular location">
    <subcellularLocation>
        <location evidence="1">Membrane</location>
    </subcellularLocation>
</comment>
<evidence type="ECO:0000256" key="4">
    <source>
        <dbReference type="ARBA" id="ARBA00023136"/>
    </source>
</evidence>
<proteinExistence type="predicted"/>
<keyword evidence="4 6" id="KW-0472">Membrane</keyword>
<evidence type="ECO:0000256" key="6">
    <source>
        <dbReference type="SAM" id="Phobius"/>
    </source>
</evidence>
<sequence>MDDLRPFPLFKGATRVPTKLGVPTTPLLVAVCIVAILAMWASLWCWLLLLPVLAIMRLITKHDDRAFGIWWLWFETKGRNRNKRFWGGSSYSPTDYRGRK</sequence>
<comment type="caution">
    <text evidence="7">The sequence shown here is derived from an EMBL/GenBank/DDBJ whole genome shotgun (WGS) entry which is preliminary data.</text>
</comment>
<dbReference type="RefSeq" id="WP_087649318.1">
    <property type="nucleotide sequence ID" value="NZ_FCON02000172.1"/>
</dbReference>
<gene>
    <name evidence="7" type="ORF">AWB68_07497</name>
</gene>
<dbReference type="AlphaFoldDB" id="A0A158KWZ2"/>
<evidence type="ECO:0000313" key="8">
    <source>
        <dbReference type="Proteomes" id="UP000054770"/>
    </source>
</evidence>
<evidence type="ECO:0000256" key="2">
    <source>
        <dbReference type="ARBA" id="ARBA00022692"/>
    </source>
</evidence>
<keyword evidence="3 6" id="KW-1133">Transmembrane helix</keyword>
<evidence type="ECO:0000256" key="1">
    <source>
        <dbReference type="ARBA" id="ARBA00004370"/>
    </source>
</evidence>
<dbReference type="EMBL" id="FCON02000172">
    <property type="protein sequence ID" value="SAL84921.1"/>
    <property type="molecule type" value="Genomic_DNA"/>
</dbReference>
<keyword evidence="2 6" id="KW-0812">Transmembrane</keyword>
<feature type="transmembrane region" description="Helical" evidence="6">
    <location>
        <begin position="27"/>
        <end position="55"/>
    </location>
</feature>
<evidence type="ECO:0000256" key="5">
    <source>
        <dbReference type="SAM" id="MobiDB-lite"/>
    </source>
</evidence>
<accession>A0A158KWZ2</accession>
<keyword evidence="8" id="KW-1185">Reference proteome</keyword>
<organism evidence="7 8">
    <name type="scientific">Caballeronia choica</name>
    <dbReference type="NCBI Taxonomy" id="326476"/>
    <lineage>
        <taxon>Bacteria</taxon>
        <taxon>Pseudomonadati</taxon>
        <taxon>Pseudomonadota</taxon>
        <taxon>Betaproteobacteria</taxon>
        <taxon>Burkholderiales</taxon>
        <taxon>Burkholderiaceae</taxon>
        <taxon>Caballeronia</taxon>
    </lineage>
</organism>
<dbReference type="InterPro" id="IPR007792">
    <property type="entry name" value="T4SS_VirB3/TrbD/AvhB"/>
</dbReference>
<reference evidence="7" key="1">
    <citation type="submission" date="2016-01" db="EMBL/GenBank/DDBJ databases">
        <authorList>
            <person name="Peeters C."/>
        </authorList>
    </citation>
    <scope>NUCLEOTIDE SEQUENCE [LARGE SCALE GENOMIC DNA]</scope>
    <source>
        <strain evidence="7">LMG 22940</strain>
    </source>
</reference>
<dbReference type="OrthoDB" id="6624477at2"/>
<dbReference type="GO" id="GO:0016020">
    <property type="term" value="C:membrane"/>
    <property type="evidence" value="ECO:0007669"/>
    <property type="project" value="UniProtKB-SubCell"/>
</dbReference>
<dbReference type="Proteomes" id="UP000054770">
    <property type="component" value="Unassembled WGS sequence"/>
</dbReference>
<evidence type="ECO:0000256" key="3">
    <source>
        <dbReference type="ARBA" id="ARBA00022989"/>
    </source>
</evidence>
<dbReference type="Pfam" id="PF05101">
    <property type="entry name" value="VirB3"/>
    <property type="match status" value="1"/>
</dbReference>
<evidence type="ECO:0000313" key="7">
    <source>
        <dbReference type="EMBL" id="SAL84921.1"/>
    </source>
</evidence>
<feature type="region of interest" description="Disordered" evidence="5">
    <location>
        <begin position="81"/>
        <end position="100"/>
    </location>
</feature>